<accession>A0AAN7VQ73</accession>
<comment type="caution">
    <text evidence="1">The sequence shown here is derived from an EMBL/GenBank/DDBJ whole genome shotgun (WGS) entry which is preliminary data.</text>
</comment>
<proteinExistence type="predicted"/>
<reference evidence="1" key="1">
    <citation type="submission" date="2023-08" db="EMBL/GenBank/DDBJ databases">
        <title>Black Yeasts Isolated from many extreme environments.</title>
        <authorList>
            <person name="Coleine C."/>
            <person name="Stajich J.E."/>
            <person name="Selbmann L."/>
        </authorList>
    </citation>
    <scope>NUCLEOTIDE SEQUENCE</scope>
    <source>
        <strain evidence="1">CCFEE 5810</strain>
    </source>
</reference>
<gene>
    <name evidence="1" type="ORF">LTR97_008533</name>
</gene>
<protein>
    <submittedName>
        <fullName evidence="1">Uncharacterized protein</fullName>
    </submittedName>
</protein>
<dbReference type="AlphaFoldDB" id="A0AAN7VQ73"/>
<organism evidence="1 2">
    <name type="scientific">Elasticomyces elasticus</name>
    <dbReference type="NCBI Taxonomy" id="574655"/>
    <lineage>
        <taxon>Eukaryota</taxon>
        <taxon>Fungi</taxon>
        <taxon>Dikarya</taxon>
        <taxon>Ascomycota</taxon>
        <taxon>Pezizomycotina</taxon>
        <taxon>Dothideomycetes</taxon>
        <taxon>Dothideomycetidae</taxon>
        <taxon>Mycosphaerellales</taxon>
        <taxon>Teratosphaeriaceae</taxon>
        <taxon>Elasticomyces</taxon>
    </lineage>
</organism>
<evidence type="ECO:0000313" key="1">
    <source>
        <dbReference type="EMBL" id="KAK5696113.1"/>
    </source>
</evidence>
<dbReference type="Proteomes" id="UP001310594">
    <property type="component" value="Unassembled WGS sequence"/>
</dbReference>
<dbReference type="EMBL" id="JAVRQU010000013">
    <property type="protein sequence ID" value="KAK5696113.1"/>
    <property type="molecule type" value="Genomic_DNA"/>
</dbReference>
<sequence length="343" mass="39281">MPTQNSRPPNTAAVSVQELYKKYQEIKLRNGLDNDPEVRVAGVSLQQIQKRTEMIKKQRAIMQQLRERRGVDVAGVRQQKLSFLEEMLAQTLAVFQAYEGLISNQRALRQTHLMHQGFTKKAAPGAYHFDARMYESAWLLGLPVELREMIWRYALVENEPLVPYMEKCVVRSRDGEHRAKLVRQTTLYPKTPALARVSKMIRWETMPTWYGGNIFAFRVDHDDQDDGEVERWLKARREPVLFFDLKRDRNHTIHNLSKVDLEFQMYSDAAEGASSAGINIRSAVGASKLSLSFTGVLARECTCSLTTVMNDLSEDPSNVREVAAEMCEGWEQEALAAFAKRIQ</sequence>
<name>A0AAN7VQ73_9PEZI</name>
<evidence type="ECO:0000313" key="2">
    <source>
        <dbReference type="Proteomes" id="UP001310594"/>
    </source>
</evidence>